<sequence>MTVRVRGDLDYDTSDDALDAVLEQLSAGRAPRDVRLDFGELTWIDSTGLSTLLMIHRRTSTLGATLHLDNRPAVLERMLLMTNVLDHLTAPAADERAGAELEEDGVSGAGAT</sequence>
<dbReference type="InterPro" id="IPR036513">
    <property type="entry name" value="STAS_dom_sf"/>
</dbReference>
<dbReference type="InterPro" id="IPR058548">
    <property type="entry name" value="MlaB-like_STAS"/>
</dbReference>
<dbReference type="PROSITE" id="PS50801">
    <property type="entry name" value="STAS"/>
    <property type="match status" value="1"/>
</dbReference>
<dbReference type="Proteomes" id="UP000053024">
    <property type="component" value="Unassembled WGS sequence"/>
</dbReference>
<proteinExistence type="predicted"/>
<gene>
    <name evidence="3" type="ORF">AQJ66_06375</name>
</gene>
<dbReference type="CDD" id="cd07043">
    <property type="entry name" value="STAS_anti-anti-sigma_factors"/>
    <property type="match status" value="1"/>
</dbReference>
<feature type="domain" description="STAS" evidence="2">
    <location>
        <begin position="1"/>
        <end position="88"/>
    </location>
</feature>
<accession>A0A101TBC0</accession>
<keyword evidence="4" id="KW-1185">Reference proteome</keyword>
<dbReference type="EMBL" id="LMWX01000008">
    <property type="protein sequence ID" value="KUN89108.1"/>
    <property type="molecule type" value="Genomic_DNA"/>
</dbReference>
<evidence type="ECO:0000313" key="3">
    <source>
        <dbReference type="EMBL" id="KUN89108.1"/>
    </source>
</evidence>
<evidence type="ECO:0000256" key="1">
    <source>
        <dbReference type="SAM" id="MobiDB-lite"/>
    </source>
</evidence>
<reference evidence="3 4" key="1">
    <citation type="submission" date="2015-10" db="EMBL/GenBank/DDBJ databases">
        <title>Draft genome sequence of Streptomyces bungoensis DSM 41781, type strain for the species Streptomyces bungoensis.</title>
        <authorList>
            <person name="Ruckert C."/>
            <person name="Winkler A."/>
            <person name="Kalinowski J."/>
            <person name="Kampfer P."/>
            <person name="Glaeser S."/>
        </authorList>
    </citation>
    <scope>NUCLEOTIDE SEQUENCE [LARGE SCALE GENOMIC DNA]</scope>
    <source>
        <strain evidence="3 4">DSM 41781</strain>
    </source>
</reference>
<evidence type="ECO:0000313" key="4">
    <source>
        <dbReference type="Proteomes" id="UP000053024"/>
    </source>
</evidence>
<organism evidence="3 4">
    <name type="scientific">Streptomyces bungoensis</name>
    <dbReference type="NCBI Taxonomy" id="285568"/>
    <lineage>
        <taxon>Bacteria</taxon>
        <taxon>Bacillati</taxon>
        <taxon>Actinomycetota</taxon>
        <taxon>Actinomycetes</taxon>
        <taxon>Kitasatosporales</taxon>
        <taxon>Streptomycetaceae</taxon>
        <taxon>Streptomyces</taxon>
    </lineage>
</organism>
<dbReference type="SUPFAM" id="SSF52091">
    <property type="entry name" value="SpoIIaa-like"/>
    <property type="match status" value="1"/>
</dbReference>
<comment type="caution">
    <text evidence="3">The sequence shown here is derived from an EMBL/GenBank/DDBJ whole genome shotgun (WGS) entry which is preliminary data.</text>
</comment>
<dbReference type="STRING" id="285568.AQJ66_06375"/>
<dbReference type="AlphaFoldDB" id="A0A101TBC0"/>
<protein>
    <recommendedName>
        <fullName evidence="2">STAS domain-containing protein</fullName>
    </recommendedName>
</protein>
<dbReference type="InterPro" id="IPR002645">
    <property type="entry name" value="STAS_dom"/>
</dbReference>
<feature type="region of interest" description="Disordered" evidence="1">
    <location>
        <begin position="91"/>
        <end position="112"/>
    </location>
</feature>
<name>A0A101TBC0_9ACTN</name>
<dbReference type="Gene3D" id="3.30.750.24">
    <property type="entry name" value="STAS domain"/>
    <property type="match status" value="1"/>
</dbReference>
<dbReference type="Pfam" id="PF13466">
    <property type="entry name" value="STAS_2"/>
    <property type="match status" value="1"/>
</dbReference>
<evidence type="ECO:0000259" key="2">
    <source>
        <dbReference type="PROSITE" id="PS50801"/>
    </source>
</evidence>